<dbReference type="AlphaFoldDB" id="A0A1S1RND7"/>
<organism evidence="1 2">
    <name type="scientific">Parafrankia colletiae</name>
    <dbReference type="NCBI Taxonomy" id="573497"/>
    <lineage>
        <taxon>Bacteria</taxon>
        <taxon>Bacillati</taxon>
        <taxon>Actinomycetota</taxon>
        <taxon>Actinomycetes</taxon>
        <taxon>Frankiales</taxon>
        <taxon>Frankiaceae</taxon>
        <taxon>Parafrankia</taxon>
    </lineage>
</organism>
<evidence type="ECO:0000313" key="1">
    <source>
        <dbReference type="EMBL" id="OHV46304.1"/>
    </source>
</evidence>
<evidence type="ECO:0008006" key="3">
    <source>
        <dbReference type="Google" id="ProtNLM"/>
    </source>
</evidence>
<dbReference type="EMBL" id="MBLM01000002">
    <property type="protein sequence ID" value="OHV46304.1"/>
    <property type="molecule type" value="Genomic_DNA"/>
</dbReference>
<comment type="caution">
    <text evidence="1">The sequence shown here is derived from an EMBL/GenBank/DDBJ whole genome shotgun (WGS) entry which is preliminary data.</text>
</comment>
<dbReference type="OrthoDB" id="3745543at2"/>
<accession>A0A1S1RND7</accession>
<gene>
    <name evidence="1" type="ORF">CC117_01260</name>
</gene>
<sequence>MRTIRTIGPGGAVMAATSLAGTGQAGTPAARPRTRRRLASPWRGAVATVALAVVAAGVTACGGDTETNGLEKASPAEVGTRSVEALRDAGSVRVLGTVQDPSSDGTTTYDLVMAGSSARGTVTSGQIVAELVKVDDDTFTKGSREYYESIGEGDAAELLADQWVRLSTEAAAQYRFFSIEGFVQALGEYVAALDGEVTTEEVGGRRAVVAGSPGGTRLWAANTGEPVPLRMDMLDGEEGRMEFSDYDAAVSITAPTSSVDLSSLS</sequence>
<reference evidence="2" key="1">
    <citation type="submission" date="2016-07" db="EMBL/GenBank/DDBJ databases">
        <title>Sequence Frankia sp. strain CcI1.17.</title>
        <authorList>
            <person name="Ghodhbane-Gtari F."/>
            <person name="Swanson E."/>
            <person name="Gueddou A."/>
            <person name="Morris K."/>
            <person name="Hezbri K."/>
            <person name="Ktari A."/>
            <person name="Nouioui I."/>
            <person name="Abebe-Akele F."/>
            <person name="Simpson S."/>
            <person name="Thomas K."/>
            <person name="Gtari M."/>
            <person name="Tisa L.S."/>
            <person name="Hurst S."/>
        </authorList>
    </citation>
    <scope>NUCLEOTIDE SEQUENCE [LARGE SCALE GENOMIC DNA]</scope>
    <source>
        <strain evidence="2">Cc1.17</strain>
    </source>
</reference>
<evidence type="ECO:0000313" key="2">
    <source>
        <dbReference type="Proteomes" id="UP000179627"/>
    </source>
</evidence>
<keyword evidence="2" id="KW-1185">Reference proteome</keyword>
<dbReference type="Proteomes" id="UP000179627">
    <property type="component" value="Unassembled WGS sequence"/>
</dbReference>
<name>A0A1S1RND7_9ACTN</name>
<dbReference type="Gene3D" id="2.50.20.20">
    <property type="match status" value="1"/>
</dbReference>
<proteinExistence type="predicted"/>
<protein>
    <recommendedName>
        <fullName evidence="3">Lipoprotein</fullName>
    </recommendedName>
</protein>
<dbReference type="RefSeq" id="WP_071081850.1">
    <property type="nucleotide sequence ID" value="NZ_MBLM01000002.1"/>
</dbReference>